<evidence type="ECO:0000259" key="5">
    <source>
        <dbReference type="PROSITE" id="PS51352"/>
    </source>
</evidence>
<dbReference type="PANTHER" id="PTHR12151:SF25">
    <property type="entry name" value="LINALOOL DEHYDRATASE_ISOMERASE DOMAIN-CONTAINING PROTEIN"/>
    <property type="match status" value="1"/>
</dbReference>
<dbReference type="AlphaFoldDB" id="A0A179IL60"/>
<keyword evidence="7" id="KW-1185">Reference proteome</keyword>
<dbReference type="InterPro" id="IPR036249">
    <property type="entry name" value="Thioredoxin-like_sf"/>
</dbReference>
<feature type="binding site" evidence="3">
    <location>
        <position position="162"/>
    </location>
    <ligand>
        <name>Cu cation</name>
        <dbReference type="ChEBI" id="CHEBI:23378"/>
    </ligand>
</feature>
<dbReference type="Proteomes" id="UP000243024">
    <property type="component" value="Unassembled WGS sequence"/>
</dbReference>
<evidence type="ECO:0000313" key="7">
    <source>
        <dbReference type="Proteomes" id="UP000243024"/>
    </source>
</evidence>
<reference evidence="6 7" key="1">
    <citation type="submission" date="2015-09" db="EMBL/GenBank/DDBJ databases">
        <title>Draft genome sequence of Hydrogenibacillus schlegelii DSM 2000.</title>
        <authorList>
            <person name="Hemp J."/>
        </authorList>
    </citation>
    <scope>NUCLEOTIDE SEQUENCE [LARGE SCALE GENOMIC DNA]</scope>
    <source>
        <strain evidence="6 7">MA 48</strain>
    </source>
</reference>
<evidence type="ECO:0000313" key="6">
    <source>
        <dbReference type="EMBL" id="OAR03407.1"/>
    </source>
</evidence>
<gene>
    <name evidence="6" type="ORF">SA87_01360</name>
</gene>
<feature type="binding site" evidence="3">
    <location>
        <position position="67"/>
    </location>
    <ligand>
        <name>Cu cation</name>
        <dbReference type="ChEBI" id="CHEBI:23378"/>
    </ligand>
</feature>
<evidence type="ECO:0000256" key="3">
    <source>
        <dbReference type="PIRSR" id="PIRSR603782-1"/>
    </source>
</evidence>
<proteinExistence type="inferred from homology"/>
<evidence type="ECO:0000256" key="2">
    <source>
        <dbReference type="ARBA" id="ARBA00023008"/>
    </source>
</evidence>
<dbReference type="GO" id="GO:0046872">
    <property type="term" value="F:metal ion binding"/>
    <property type="evidence" value="ECO:0007669"/>
    <property type="project" value="UniProtKB-KW"/>
</dbReference>
<name>A0A179IL60_HYDSH</name>
<organism evidence="6 7">
    <name type="scientific">Hydrogenibacillus schlegelii</name>
    <name type="common">Bacillus schlegelii</name>
    <dbReference type="NCBI Taxonomy" id="1484"/>
    <lineage>
        <taxon>Bacteria</taxon>
        <taxon>Bacillati</taxon>
        <taxon>Bacillota</taxon>
        <taxon>Bacilli</taxon>
        <taxon>Bacillales</taxon>
        <taxon>Bacillales Family X. Incertae Sedis</taxon>
        <taxon>Hydrogenibacillus</taxon>
    </lineage>
</organism>
<feature type="disulfide bond" description="Redox-active" evidence="4">
    <location>
        <begin position="67"/>
        <end position="71"/>
    </location>
</feature>
<comment type="similarity">
    <text evidence="1">Belongs to the SCO1/2 family.</text>
</comment>
<feature type="binding site" evidence="3">
    <location>
        <position position="71"/>
    </location>
    <ligand>
        <name>Cu cation</name>
        <dbReference type="ChEBI" id="CHEBI:23378"/>
    </ligand>
</feature>
<dbReference type="PANTHER" id="PTHR12151">
    <property type="entry name" value="ELECTRON TRANSPORT PROTIN SCO1/SENC FAMILY MEMBER"/>
    <property type="match status" value="1"/>
</dbReference>
<protein>
    <recommendedName>
        <fullName evidence="5">Thioredoxin domain-containing protein</fullName>
    </recommendedName>
</protein>
<accession>A0A179IL60</accession>
<dbReference type="STRING" id="1484.SA87_01360"/>
<dbReference type="PROSITE" id="PS51352">
    <property type="entry name" value="THIOREDOXIN_2"/>
    <property type="match status" value="1"/>
</dbReference>
<dbReference type="CDD" id="cd02968">
    <property type="entry name" value="SCO"/>
    <property type="match status" value="1"/>
</dbReference>
<dbReference type="InterPro" id="IPR013766">
    <property type="entry name" value="Thioredoxin_domain"/>
</dbReference>
<sequence>MRMRPGVRSVLLAVGLAGLLAACGGPGSLPVVGEAPDFTLRTIDGAPFHLHDDAGAVRLISFVYTNCPTECPAMTHWMLAVQKKLKADGVPPEKVRFYSITFDPERDTPEAMRAFLERFRYDGETLDWPYWRALTGSPEETRGVVRAFGLLVQPSNDGLFIHSDRVVLVDGEGKIRALYPGSTLPVDDVYRDMKRLIR</sequence>
<dbReference type="InterPro" id="IPR003782">
    <property type="entry name" value="SCO1/SenC"/>
</dbReference>
<comment type="caution">
    <text evidence="6">The sequence shown here is derived from an EMBL/GenBank/DDBJ whole genome shotgun (WGS) entry which is preliminary data.</text>
</comment>
<dbReference type="Gene3D" id="3.40.30.10">
    <property type="entry name" value="Glutaredoxin"/>
    <property type="match status" value="1"/>
</dbReference>
<feature type="domain" description="Thioredoxin" evidence="5">
    <location>
        <begin position="29"/>
        <end position="198"/>
    </location>
</feature>
<evidence type="ECO:0000256" key="4">
    <source>
        <dbReference type="PIRSR" id="PIRSR603782-2"/>
    </source>
</evidence>
<dbReference type="EMBL" id="JXBB01000060">
    <property type="protein sequence ID" value="OAR03407.1"/>
    <property type="molecule type" value="Genomic_DNA"/>
</dbReference>
<evidence type="ECO:0000256" key="1">
    <source>
        <dbReference type="ARBA" id="ARBA00010996"/>
    </source>
</evidence>
<dbReference type="PROSITE" id="PS51257">
    <property type="entry name" value="PROKAR_LIPOPROTEIN"/>
    <property type="match status" value="1"/>
</dbReference>
<dbReference type="RefSeq" id="WP_066203133.1">
    <property type="nucleotide sequence ID" value="NZ_CBCSAS010000018.1"/>
</dbReference>
<keyword evidence="4" id="KW-1015">Disulfide bond</keyword>
<dbReference type="SUPFAM" id="SSF52833">
    <property type="entry name" value="Thioredoxin-like"/>
    <property type="match status" value="1"/>
</dbReference>
<keyword evidence="3" id="KW-0479">Metal-binding</keyword>
<keyword evidence="2 3" id="KW-0186">Copper</keyword>
<dbReference type="Pfam" id="PF02630">
    <property type="entry name" value="SCO1-SenC"/>
    <property type="match status" value="1"/>
</dbReference>